<evidence type="ECO:0000313" key="2">
    <source>
        <dbReference type="Proteomes" id="UP000814140"/>
    </source>
</evidence>
<gene>
    <name evidence="1" type="ORF">BV25DRAFT_1827110</name>
</gene>
<reference evidence="1" key="1">
    <citation type="submission" date="2021-03" db="EMBL/GenBank/DDBJ databases">
        <authorList>
            <consortium name="DOE Joint Genome Institute"/>
            <person name="Ahrendt S."/>
            <person name="Looney B.P."/>
            <person name="Miyauchi S."/>
            <person name="Morin E."/>
            <person name="Drula E."/>
            <person name="Courty P.E."/>
            <person name="Chicoki N."/>
            <person name="Fauchery L."/>
            <person name="Kohler A."/>
            <person name="Kuo A."/>
            <person name="Labutti K."/>
            <person name="Pangilinan J."/>
            <person name="Lipzen A."/>
            <person name="Riley R."/>
            <person name="Andreopoulos W."/>
            <person name="He G."/>
            <person name="Johnson J."/>
            <person name="Barry K.W."/>
            <person name="Grigoriev I.V."/>
            <person name="Nagy L."/>
            <person name="Hibbett D."/>
            <person name="Henrissat B."/>
            <person name="Matheny P.B."/>
            <person name="Labbe J."/>
            <person name="Martin F."/>
        </authorList>
    </citation>
    <scope>NUCLEOTIDE SEQUENCE</scope>
    <source>
        <strain evidence="1">HHB10654</strain>
    </source>
</reference>
<protein>
    <submittedName>
        <fullName evidence="1">Uncharacterized protein</fullName>
    </submittedName>
</protein>
<sequence length="746" mass="81321">MGSVCLSVVPILRCVGLSQIESTLLVVPAALEFVFSLGLVAAGKSAGRSRFILAAEGPIYFLLAVLEFLGHVLPTLESTVTGFKALDIVIGSASFLPILLFTSYIYLYKRAEIVPSFPRRFRLIANAFALVIIPFILASNELGSFLGVTYQLVRVGISGPVELAIGTGSIDLQFARSFFSSLSLVLMAIYEVATFFTFFIRLAGAFLGQRHIEASSDDVHRTILFKGTGWIAVGVKVCAIETVLGFVSGGFGIFLTRRILRMIGRACVIIGTVKGPDVQEDFDLFNGEKGPRTRMTSTRRINISGPVLVDTTIAQRISQMKPLDSAQPIATFSARAIPADKTTLGSPTDSDPLSRGPSQRTSIVAFDLPPPRKRDDFLRPPRPRSLSLSDSKQRVTVARGQGRAPTLILRLSEIDFPTPSSIAESFSNQPMPVTAPANATSYAKRVSRSFSPPMLTAPVKQYSRQKNAYLGRERVLSASSLASDSLDVVRDLSARFSGLPPRVTLRSMARRSTLAPTSEEDDGPEAIGAALLHKSSKRSLSPGGAKRKPPPEVRASMLPDLGPSTAVTEEELVESPVMQSPEYEREMDGNDNSGLRRMSSGQWITAGVSEDRETPALDAQGYRRGRRSQRSQRDSQRSPRDPKRGSSTVFDIDWITGPAAEEEGEREWHRIKSVGYAPQRKTPTPSIKSGVSRDSVAAERVGLPEDALKKLEKLDRTRASRLARKDSGVLSQEEAEYVRRTYAPTT</sequence>
<name>A0ACB8SYE0_9AGAM</name>
<reference evidence="1" key="2">
    <citation type="journal article" date="2022" name="New Phytol.">
        <title>Evolutionary transition to the ectomycorrhizal habit in the genomes of a hyperdiverse lineage of mushroom-forming fungi.</title>
        <authorList>
            <person name="Looney B."/>
            <person name="Miyauchi S."/>
            <person name="Morin E."/>
            <person name="Drula E."/>
            <person name="Courty P.E."/>
            <person name="Kohler A."/>
            <person name="Kuo A."/>
            <person name="LaButti K."/>
            <person name="Pangilinan J."/>
            <person name="Lipzen A."/>
            <person name="Riley R."/>
            <person name="Andreopoulos W."/>
            <person name="He G."/>
            <person name="Johnson J."/>
            <person name="Nolan M."/>
            <person name="Tritt A."/>
            <person name="Barry K.W."/>
            <person name="Grigoriev I.V."/>
            <person name="Nagy L.G."/>
            <person name="Hibbett D."/>
            <person name="Henrissat B."/>
            <person name="Matheny P.B."/>
            <person name="Labbe J."/>
            <person name="Martin F.M."/>
        </authorList>
    </citation>
    <scope>NUCLEOTIDE SEQUENCE</scope>
    <source>
        <strain evidence="1">HHB10654</strain>
    </source>
</reference>
<organism evidence="1 2">
    <name type="scientific">Artomyces pyxidatus</name>
    <dbReference type="NCBI Taxonomy" id="48021"/>
    <lineage>
        <taxon>Eukaryota</taxon>
        <taxon>Fungi</taxon>
        <taxon>Dikarya</taxon>
        <taxon>Basidiomycota</taxon>
        <taxon>Agaricomycotina</taxon>
        <taxon>Agaricomycetes</taxon>
        <taxon>Russulales</taxon>
        <taxon>Auriscalpiaceae</taxon>
        <taxon>Artomyces</taxon>
    </lineage>
</organism>
<comment type="caution">
    <text evidence="1">The sequence shown here is derived from an EMBL/GenBank/DDBJ whole genome shotgun (WGS) entry which is preliminary data.</text>
</comment>
<keyword evidence="2" id="KW-1185">Reference proteome</keyword>
<accession>A0ACB8SYE0</accession>
<proteinExistence type="predicted"/>
<dbReference type="EMBL" id="MU277214">
    <property type="protein sequence ID" value="KAI0061233.1"/>
    <property type="molecule type" value="Genomic_DNA"/>
</dbReference>
<evidence type="ECO:0000313" key="1">
    <source>
        <dbReference type="EMBL" id="KAI0061233.1"/>
    </source>
</evidence>
<dbReference type="Proteomes" id="UP000814140">
    <property type="component" value="Unassembled WGS sequence"/>
</dbReference>